<proteinExistence type="predicted"/>
<accession>A0A7Y7M7F8</accession>
<dbReference type="Gene3D" id="1.50.10.10">
    <property type="match status" value="1"/>
</dbReference>
<dbReference type="InterPro" id="IPR011613">
    <property type="entry name" value="GH15-like"/>
</dbReference>
<comment type="caution">
    <text evidence="3">The sequence shown here is derived from an EMBL/GenBank/DDBJ whole genome shotgun (WGS) entry which is preliminary data.</text>
</comment>
<evidence type="ECO:0000259" key="2">
    <source>
        <dbReference type="Pfam" id="PF00723"/>
    </source>
</evidence>
<dbReference type="PANTHER" id="PTHR31616:SF0">
    <property type="entry name" value="GLUCAN 1,4-ALPHA-GLUCOSIDASE"/>
    <property type="match status" value="1"/>
</dbReference>
<evidence type="ECO:0000313" key="3">
    <source>
        <dbReference type="EMBL" id="NVN11363.1"/>
    </source>
</evidence>
<dbReference type="GO" id="GO:0005975">
    <property type="term" value="P:carbohydrate metabolic process"/>
    <property type="evidence" value="ECO:0007669"/>
    <property type="project" value="InterPro"/>
</dbReference>
<feature type="compositionally biased region" description="Polar residues" evidence="1">
    <location>
        <begin position="359"/>
        <end position="369"/>
    </location>
</feature>
<gene>
    <name evidence="3" type="ORF">HUK84_09500</name>
</gene>
<dbReference type="RefSeq" id="WP_176640080.1">
    <property type="nucleotide sequence ID" value="NZ_JABXXP010000161.1"/>
</dbReference>
<protein>
    <recommendedName>
        <fullName evidence="2">GH15-like domain-containing protein</fullName>
    </recommendedName>
</protein>
<dbReference type="Gene3D" id="2.60.120.260">
    <property type="entry name" value="Galactose-binding domain-like"/>
    <property type="match status" value="1"/>
</dbReference>
<name>A0A7Y7M7F8_9PROT</name>
<feature type="domain" description="GH15-like" evidence="2">
    <location>
        <begin position="513"/>
        <end position="801"/>
    </location>
</feature>
<evidence type="ECO:0000256" key="1">
    <source>
        <dbReference type="SAM" id="MobiDB-lite"/>
    </source>
</evidence>
<dbReference type="EMBL" id="JABXXP010000161">
    <property type="protein sequence ID" value="NVN11363.1"/>
    <property type="molecule type" value="Genomic_DNA"/>
</dbReference>
<dbReference type="PANTHER" id="PTHR31616">
    <property type="entry name" value="TREHALASE"/>
    <property type="match status" value="1"/>
</dbReference>
<reference evidence="3 4" key="1">
    <citation type="submission" date="2020-06" db="EMBL/GenBank/DDBJ databases">
        <title>Description of novel acetic acid bacteria.</title>
        <authorList>
            <person name="Sombolestani A."/>
        </authorList>
    </citation>
    <scope>NUCLEOTIDE SEQUENCE [LARGE SCALE GENOMIC DNA]</scope>
    <source>
        <strain evidence="3 4">LMG 31431</strain>
    </source>
</reference>
<feature type="region of interest" description="Disordered" evidence="1">
    <location>
        <begin position="339"/>
        <end position="395"/>
    </location>
</feature>
<dbReference type="InterPro" id="IPR008928">
    <property type="entry name" value="6-hairpin_glycosidase_sf"/>
</dbReference>
<dbReference type="GO" id="GO:0004553">
    <property type="term" value="F:hydrolase activity, hydrolyzing O-glycosyl compounds"/>
    <property type="evidence" value="ECO:0007669"/>
    <property type="project" value="UniProtKB-ARBA"/>
</dbReference>
<dbReference type="Pfam" id="PF00723">
    <property type="entry name" value="Glyco_hydro_15"/>
    <property type="match status" value="1"/>
</dbReference>
<evidence type="ECO:0000313" key="4">
    <source>
        <dbReference type="Proteomes" id="UP000534870"/>
    </source>
</evidence>
<dbReference type="Proteomes" id="UP000534870">
    <property type="component" value="Unassembled WGS sequence"/>
</dbReference>
<dbReference type="SUPFAM" id="SSF48208">
    <property type="entry name" value="Six-hairpin glycosidases"/>
    <property type="match status" value="1"/>
</dbReference>
<feature type="compositionally biased region" description="Polar residues" evidence="1">
    <location>
        <begin position="380"/>
        <end position="395"/>
    </location>
</feature>
<sequence>MSDNTNDQFTPADYTLDGMAYVNAADFVEMAAGPEPVATDATPSGIGFNYLAPAAGYYTFDFSYQNTADAPAYQQLTINGKDAPGLVEFDQTPGTSTGGATTTVYLNQGLNAISLSNRTGDTVNGLTAVPESALQASPAFTLGTTTITPGSQPSQETSAQSLAMNNMTDLQAFVQGESMAPEQQWTFGPSLSELHVASNDELNQLNYNAIWFRDVTPGDTAQTYAPYFKSNESFDQNGVLHVNYGAYSPTGQALPVQIQAAYATVPNQDLIVEQLSLTNEQATGTQPLVWDVMNATGLNAGEQESATWDSAHNAWIVQESQGSGKAPLYMAIGAYQPDGAQHAAGTDGTDVRGDYQLASGASGNPSLNAPDQGIVGGFENNGTMLGSDSSASGTGISVGESSADVTLNAGQTVTLDYYITTATSLSQLDANLDLATNPAGTSAPATSQLTDQSGTAAANSWITQTANAWDQTLNQAYNLAGSSSDVAVGGQAATAVDGQTLNNVDSTSLRDAYRSSLINILQAQSPEFGSFMAATNPSYQYKVWVRDSAATAIGLDDAGLTSEADKFWRWMASVQQNGMNATYSGNAAGTFSTNYGEFDQNLPIGFVAPENDSQGLFLIGSYRHYEQLLSQGDTAAAQSFITDPTVRQALVNSANWISENIGANGLGPADYSIWEDMYGYHTFTQVTYAEGLNAAAQMASALGEGNLGQSWATGAQTIQQAILRPTTAAQPGLWNAQEGHFVEMLNPNGTVDDTIDADTNIAAVLGLVSPTSTYAVENDSAVQNALTQDNYGISRYQNDTFYQSSQWSPGGTYEAHGLSPSWPQMSSYASILSHDQGDQTYTSNSLDWIDQAYDNGGTPPGESYDWATGQPIESTSSEPVTASWYVQDILNDTNQTSTLMPAITGQAPQAPAQTTVGETVQGFGSYSVGTDASGNPQAQDMVLTSAPGSSGNTAIVTNAAPAGTAETIDNSGGDNSAGVQNLVVNGGAGDTSVLTGDADSMIVNNASGDTGSLQVVESSGATTTILGGAMTGIAAAGTTNLTLGSEPGTSSSYAYITGGTYDSADQVNITAEGGAGNLDSVDNQGNAHADVTVSGQTDLLYTGRDTTLNLGGAGQTTTINSLGNDDIHMNGADVNVASTTGGFDTFYGGTGTMTIDASQSIGWTAETYVGSQQSGGSLTFTGGAATDYITLGNESSAAITAGAGNMDLTADDPTGVWANVAASAAADLNFGSGLGNSMIYGFDGAKDMATIQGVTGMSISGGNLVLDLQNQHTITFYNVDSTQGMTIAA</sequence>
<organism evidence="3 4">
    <name type="scientific">Nguyenibacter vanlangensis</name>
    <dbReference type="NCBI Taxonomy" id="1216886"/>
    <lineage>
        <taxon>Bacteria</taxon>
        <taxon>Pseudomonadati</taxon>
        <taxon>Pseudomonadota</taxon>
        <taxon>Alphaproteobacteria</taxon>
        <taxon>Acetobacterales</taxon>
        <taxon>Acetobacteraceae</taxon>
        <taxon>Nguyenibacter</taxon>
    </lineage>
</organism>
<dbReference type="InterPro" id="IPR012341">
    <property type="entry name" value="6hp_glycosidase-like_sf"/>
</dbReference>